<dbReference type="OrthoDB" id="2690153at2759"/>
<name>A0A165PJ48_9APHY</name>
<keyword evidence="5" id="KW-0560">Oxidoreductase</keyword>
<keyword evidence="3" id="KW-0285">Flavoprotein</keyword>
<comment type="similarity">
    <text evidence="2">Belongs to the PheA/TfdB FAD monooxygenase family.</text>
</comment>
<dbReference type="InterPro" id="IPR036249">
    <property type="entry name" value="Thioredoxin-like_sf"/>
</dbReference>
<keyword evidence="10" id="KW-1185">Reference proteome</keyword>
<evidence type="ECO:0000313" key="9">
    <source>
        <dbReference type="EMBL" id="KZT68272.1"/>
    </source>
</evidence>
<proteinExistence type="inferred from homology"/>
<keyword evidence="4" id="KW-0274">FAD</keyword>
<dbReference type="PANTHER" id="PTHR43004:SF19">
    <property type="entry name" value="BINDING MONOOXYGENASE, PUTATIVE (JCVI)-RELATED"/>
    <property type="match status" value="1"/>
</dbReference>
<evidence type="ECO:0000313" key="10">
    <source>
        <dbReference type="Proteomes" id="UP000076727"/>
    </source>
</evidence>
<dbReference type="EMBL" id="KV429068">
    <property type="protein sequence ID" value="KZT68272.1"/>
    <property type="molecule type" value="Genomic_DNA"/>
</dbReference>
<accession>A0A165PJ48</accession>
<evidence type="ECO:0000259" key="8">
    <source>
        <dbReference type="Pfam" id="PF07976"/>
    </source>
</evidence>
<evidence type="ECO:0000256" key="4">
    <source>
        <dbReference type="ARBA" id="ARBA00022827"/>
    </source>
</evidence>
<dbReference type="InterPro" id="IPR012941">
    <property type="entry name" value="Phe_hydrox_C_dim_dom"/>
</dbReference>
<dbReference type="Gene3D" id="3.40.30.20">
    <property type="match status" value="1"/>
</dbReference>
<reference evidence="9 10" key="1">
    <citation type="journal article" date="2016" name="Mol. Biol. Evol.">
        <title>Comparative Genomics of Early-Diverging Mushroom-Forming Fungi Provides Insights into the Origins of Lignocellulose Decay Capabilities.</title>
        <authorList>
            <person name="Nagy L.G."/>
            <person name="Riley R."/>
            <person name="Tritt A."/>
            <person name="Adam C."/>
            <person name="Daum C."/>
            <person name="Floudas D."/>
            <person name="Sun H."/>
            <person name="Yadav J.S."/>
            <person name="Pangilinan J."/>
            <person name="Larsson K.H."/>
            <person name="Matsuura K."/>
            <person name="Barry K."/>
            <person name="Labutti K."/>
            <person name="Kuo R."/>
            <person name="Ohm R.A."/>
            <person name="Bhattacharya S.S."/>
            <person name="Shirouzu T."/>
            <person name="Yoshinaga Y."/>
            <person name="Martin F.M."/>
            <person name="Grigoriev I.V."/>
            <person name="Hibbett D.S."/>
        </authorList>
    </citation>
    <scope>NUCLEOTIDE SEQUENCE [LARGE SCALE GENOMIC DNA]</scope>
    <source>
        <strain evidence="9 10">L-15889</strain>
    </source>
</reference>
<dbReference type="SUPFAM" id="SSF51905">
    <property type="entry name" value="FAD/NAD(P)-binding domain"/>
    <property type="match status" value="1"/>
</dbReference>
<gene>
    <name evidence="9" type="ORF">DAEQUDRAFT_728086</name>
</gene>
<evidence type="ECO:0000256" key="1">
    <source>
        <dbReference type="ARBA" id="ARBA00001974"/>
    </source>
</evidence>
<evidence type="ECO:0000259" key="7">
    <source>
        <dbReference type="Pfam" id="PF01494"/>
    </source>
</evidence>
<dbReference type="GO" id="GO:0071949">
    <property type="term" value="F:FAD binding"/>
    <property type="evidence" value="ECO:0007669"/>
    <property type="project" value="InterPro"/>
</dbReference>
<comment type="cofactor">
    <cofactor evidence="1">
        <name>FAD</name>
        <dbReference type="ChEBI" id="CHEBI:57692"/>
    </cofactor>
</comment>
<dbReference type="STRING" id="1314783.A0A165PJ48"/>
<sequence>MASSPLPVLVAGAGPTGLVLGLTLLQNGIQVRIIDKDPDRRPGQRGAGLQPRTLEMFRFLGILDDVLVKALGIMPRCEYKLPGGTEVLKMTSTATIEAATPTIPYPNARLLGQYNTEAILRSYVERLGGTVEYGTELRNFEQHPDHVEAELVTNVGETEETEKTETVACHYLVGSDGARGIVRKQLGLAFVGKTDPGQQVLIGLVEVHGLGTTHWHQWGDVWNNGLVMMPTERQSYFSFFISRADQDVRGLFADKDVLRQAMRKACDRDDLVFGEFDSVSLYRPNIRMVDTFGKGRGFVAGDAAHVHSPAGGQGLNSSVQDAFNLAWKLALVEKGVAAPSLLDTYTEERLPVIAAMLQKSTRLYDAMRKSEEDGWKRGGDLRQLGVNYRWSSIVVDERTPKPEGADSVNPYGSGTDGDLRAGDRAPEAPGLTPVVGEEATSLFSVFRPNHHTVLLFNLPAQDAEQIIGATKKYPTGLMKTAVIFPRRTSNPEVVGQPDLAFVDSDGHAFAAYQVSPEKPAVVIVRPDGVIGGIVYGLDGLVKYFRGVFSAVGDEA</sequence>
<dbReference type="InterPro" id="IPR002938">
    <property type="entry name" value="FAD-bd"/>
</dbReference>
<evidence type="ECO:0000256" key="3">
    <source>
        <dbReference type="ARBA" id="ARBA00022630"/>
    </source>
</evidence>
<dbReference type="Proteomes" id="UP000076727">
    <property type="component" value="Unassembled WGS sequence"/>
</dbReference>
<feature type="region of interest" description="Disordered" evidence="6">
    <location>
        <begin position="399"/>
        <end position="428"/>
    </location>
</feature>
<dbReference type="Gene3D" id="3.50.50.60">
    <property type="entry name" value="FAD/NAD(P)-binding domain"/>
    <property type="match status" value="1"/>
</dbReference>
<dbReference type="PANTHER" id="PTHR43004">
    <property type="entry name" value="TRK SYSTEM POTASSIUM UPTAKE PROTEIN"/>
    <property type="match status" value="1"/>
</dbReference>
<protein>
    <submittedName>
        <fullName evidence="9">Monooxygenase</fullName>
    </submittedName>
</protein>
<evidence type="ECO:0000256" key="6">
    <source>
        <dbReference type="SAM" id="MobiDB-lite"/>
    </source>
</evidence>
<feature type="domain" description="FAD-binding" evidence="7">
    <location>
        <begin position="7"/>
        <end position="359"/>
    </location>
</feature>
<dbReference type="Gene3D" id="3.30.70.2450">
    <property type="match status" value="1"/>
</dbReference>
<dbReference type="SUPFAM" id="SSF52833">
    <property type="entry name" value="Thioredoxin-like"/>
    <property type="match status" value="1"/>
</dbReference>
<organism evidence="9 10">
    <name type="scientific">Daedalea quercina L-15889</name>
    <dbReference type="NCBI Taxonomy" id="1314783"/>
    <lineage>
        <taxon>Eukaryota</taxon>
        <taxon>Fungi</taxon>
        <taxon>Dikarya</taxon>
        <taxon>Basidiomycota</taxon>
        <taxon>Agaricomycotina</taxon>
        <taxon>Agaricomycetes</taxon>
        <taxon>Polyporales</taxon>
        <taxon>Fomitopsis</taxon>
    </lineage>
</organism>
<dbReference type="GO" id="GO:0016709">
    <property type="term" value="F:oxidoreductase activity, acting on paired donors, with incorporation or reduction of molecular oxygen, NAD(P)H as one donor, and incorporation of one atom of oxygen"/>
    <property type="evidence" value="ECO:0007669"/>
    <property type="project" value="UniProtKB-ARBA"/>
</dbReference>
<dbReference type="PRINTS" id="PR00420">
    <property type="entry name" value="RNGMNOXGNASE"/>
</dbReference>
<feature type="domain" description="Phenol hydroxylase-like C-terminal dimerisation" evidence="8">
    <location>
        <begin position="504"/>
        <end position="548"/>
    </location>
</feature>
<keyword evidence="9" id="KW-0503">Monooxygenase</keyword>
<dbReference type="InterPro" id="IPR050641">
    <property type="entry name" value="RIFMO-like"/>
</dbReference>
<dbReference type="InterPro" id="IPR036188">
    <property type="entry name" value="FAD/NAD-bd_sf"/>
</dbReference>
<evidence type="ECO:0000256" key="5">
    <source>
        <dbReference type="ARBA" id="ARBA00023002"/>
    </source>
</evidence>
<dbReference type="AlphaFoldDB" id="A0A165PJ48"/>
<feature type="compositionally biased region" description="Basic and acidic residues" evidence="6">
    <location>
        <begin position="417"/>
        <end position="426"/>
    </location>
</feature>
<dbReference type="Pfam" id="PF07976">
    <property type="entry name" value="Phe_hydrox_dim"/>
    <property type="match status" value="1"/>
</dbReference>
<evidence type="ECO:0000256" key="2">
    <source>
        <dbReference type="ARBA" id="ARBA00007801"/>
    </source>
</evidence>
<dbReference type="Pfam" id="PF01494">
    <property type="entry name" value="FAD_binding_3"/>
    <property type="match status" value="1"/>
</dbReference>
<dbReference type="InterPro" id="IPR038220">
    <property type="entry name" value="PHOX_C_sf"/>
</dbReference>